<reference evidence="5 6" key="1">
    <citation type="submission" date="2020-06" db="EMBL/GenBank/DDBJ databases">
        <authorList>
            <person name="Li R."/>
            <person name="Bekaert M."/>
        </authorList>
    </citation>
    <scope>NUCLEOTIDE SEQUENCE [LARGE SCALE GENOMIC DNA]</scope>
    <source>
        <strain evidence="6">wild</strain>
    </source>
</reference>
<dbReference type="SMART" id="SM00060">
    <property type="entry name" value="FN3"/>
    <property type="match status" value="1"/>
</dbReference>
<dbReference type="PANTHER" id="PTHR44170">
    <property type="entry name" value="PROTEIN SIDEKICK"/>
    <property type="match status" value="1"/>
</dbReference>
<evidence type="ECO:0000313" key="5">
    <source>
        <dbReference type="EMBL" id="CAC5381193.1"/>
    </source>
</evidence>
<accession>A0A6J8BC68</accession>
<dbReference type="EMBL" id="CACVKT020003009">
    <property type="protein sequence ID" value="CAC5381193.1"/>
    <property type="molecule type" value="Genomic_DNA"/>
</dbReference>
<evidence type="ECO:0000256" key="2">
    <source>
        <dbReference type="ARBA" id="ARBA00023157"/>
    </source>
</evidence>
<dbReference type="InterPro" id="IPR007110">
    <property type="entry name" value="Ig-like_dom"/>
</dbReference>
<dbReference type="PANTHER" id="PTHR44170:SF6">
    <property type="entry name" value="CONTACTIN"/>
    <property type="match status" value="1"/>
</dbReference>
<name>A0A6J8BC68_MYTCO</name>
<feature type="domain" description="Ig-like" evidence="3">
    <location>
        <begin position="69"/>
        <end position="150"/>
    </location>
</feature>
<proteinExistence type="predicted"/>
<keyword evidence="2" id="KW-1015">Disulfide bond</keyword>
<dbReference type="SUPFAM" id="SSF48726">
    <property type="entry name" value="Immunoglobulin"/>
    <property type="match status" value="1"/>
</dbReference>
<organism evidence="5 6">
    <name type="scientific">Mytilus coruscus</name>
    <name type="common">Sea mussel</name>
    <dbReference type="NCBI Taxonomy" id="42192"/>
    <lineage>
        <taxon>Eukaryota</taxon>
        <taxon>Metazoa</taxon>
        <taxon>Spiralia</taxon>
        <taxon>Lophotrochozoa</taxon>
        <taxon>Mollusca</taxon>
        <taxon>Bivalvia</taxon>
        <taxon>Autobranchia</taxon>
        <taxon>Pteriomorphia</taxon>
        <taxon>Mytilida</taxon>
        <taxon>Mytiloidea</taxon>
        <taxon>Mytilidae</taxon>
        <taxon>Mytilinae</taxon>
        <taxon>Mytilus</taxon>
    </lineage>
</organism>
<dbReference type="InterPro" id="IPR036116">
    <property type="entry name" value="FN3_sf"/>
</dbReference>
<dbReference type="OrthoDB" id="6157552at2759"/>
<dbReference type="AlphaFoldDB" id="A0A6J8BC68"/>
<dbReference type="GO" id="GO:0016020">
    <property type="term" value="C:membrane"/>
    <property type="evidence" value="ECO:0007669"/>
    <property type="project" value="UniProtKB-SubCell"/>
</dbReference>
<dbReference type="Gene3D" id="2.60.40.10">
    <property type="entry name" value="Immunoglobulins"/>
    <property type="match status" value="2"/>
</dbReference>
<dbReference type="Pfam" id="PF00041">
    <property type="entry name" value="fn3"/>
    <property type="match status" value="1"/>
</dbReference>
<dbReference type="PROSITE" id="PS50853">
    <property type="entry name" value="FN3"/>
    <property type="match status" value="1"/>
</dbReference>
<evidence type="ECO:0000256" key="1">
    <source>
        <dbReference type="ARBA" id="ARBA00022737"/>
    </source>
</evidence>
<keyword evidence="1" id="KW-0677">Repeat</keyword>
<dbReference type="InterPro" id="IPR003961">
    <property type="entry name" value="FN3_dom"/>
</dbReference>
<dbReference type="PROSITE" id="PS50835">
    <property type="entry name" value="IG_LIKE"/>
    <property type="match status" value="1"/>
</dbReference>
<evidence type="ECO:0000259" key="4">
    <source>
        <dbReference type="PROSITE" id="PS50853"/>
    </source>
</evidence>
<dbReference type="InterPro" id="IPR036179">
    <property type="entry name" value="Ig-like_dom_sf"/>
</dbReference>
<keyword evidence="6" id="KW-1185">Reference proteome</keyword>
<evidence type="ECO:0008006" key="7">
    <source>
        <dbReference type="Google" id="ProtNLM"/>
    </source>
</evidence>
<dbReference type="InterPro" id="IPR013783">
    <property type="entry name" value="Ig-like_fold"/>
</dbReference>
<sequence length="425" mass="48682">MTSKLLYHFVGNQRGETDNNQLKIHKLTKLDKGKDISCRYTDEYGEVSNMSGTITLDPYYGIENVVLEPEYTTINVTEGTILGPINCTANCNLECTYKWKHRGKTKGKKFELVFSMQALTISDIKKSQTGIYRCRIDHPYTDAYERRDISVNVQYCPKIKEIWFDDTSQRYRLSTPITFNFSEDILESNKANGYIDIRSKLPSFKCEDSGEFTIRAINGIAHGDTRKVNLTILCEPRNVTTESRKIETKVDTTENIVMYVVSSPLPNVKWCRMTGFNWIVKTEIYDYRYEISSKIHVRWELDFGVYGIRICNLKGCIEDNITLKPLDKPEAPQNLFVGTITFRSVNLSWIAGFNGGYDQTFTVQFKTTDNDIWNSTTVHTNEIKTGSAIYYTLDKLSPGTSYQVMVLSTNKHGSRNASLEFKTKG</sequence>
<dbReference type="Proteomes" id="UP000507470">
    <property type="component" value="Unassembled WGS sequence"/>
</dbReference>
<dbReference type="SUPFAM" id="SSF49265">
    <property type="entry name" value="Fibronectin type III"/>
    <property type="match status" value="1"/>
</dbReference>
<evidence type="ECO:0000259" key="3">
    <source>
        <dbReference type="PROSITE" id="PS50835"/>
    </source>
</evidence>
<feature type="domain" description="Fibronectin type-III" evidence="4">
    <location>
        <begin position="331"/>
        <end position="425"/>
    </location>
</feature>
<protein>
    <recommendedName>
        <fullName evidence="7">TTN</fullName>
    </recommendedName>
</protein>
<gene>
    <name evidence="5" type="ORF">MCOR_17098</name>
</gene>
<evidence type="ECO:0000313" key="6">
    <source>
        <dbReference type="Proteomes" id="UP000507470"/>
    </source>
</evidence>
<dbReference type="GO" id="GO:0098609">
    <property type="term" value="P:cell-cell adhesion"/>
    <property type="evidence" value="ECO:0007669"/>
    <property type="project" value="TreeGrafter"/>
</dbReference>
<dbReference type="CDD" id="cd00063">
    <property type="entry name" value="FN3"/>
    <property type="match status" value="1"/>
</dbReference>